<dbReference type="InterPro" id="IPR005490">
    <property type="entry name" value="LD_TPept_cat_dom"/>
</dbReference>
<dbReference type="SUPFAM" id="SSF141523">
    <property type="entry name" value="L,D-transpeptidase catalytic domain-like"/>
    <property type="match status" value="1"/>
</dbReference>
<keyword evidence="7 9" id="KW-0573">Peptidoglycan synthesis</keyword>
<evidence type="ECO:0000256" key="3">
    <source>
        <dbReference type="ARBA" id="ARBA00022676"/>
    </source>
</evidence>
<reference evidence="11 12" key="1">
    <citation type="submission" date="2018-06" db="EMBL/GenBank/DDBJ databases">
        <title>Genomic Encyclopedia of Type Strains, Phase IV (KMG-IV): sequencing the most valuable type-strain genomes for metagenomic binning, comparative biology and taxonomic classification.</title>
        <authorList>
            <person name="Goeker M."/>
        </authorList>
    </citation>
    <scope>NUCLEOTIDE SEQUENCE [LARGE SCALE GENOMIC DNA]</scope>
    <source>
        <strain evidence="11 12">DSM 26720</strain>
    </source>
</reference>
<evidence type="ECO:0000256" key="1">
    <source>
        <dbReference type="ARBA" id="ARBA00004752"/>
    </source>
</evidence>
<evidence type="ECO:0000256" key="6">
    <source>
        <dbReference type="ARBA" id="ARBA00022960"/>
    </source>
</evidence>
<dbReference type="GO" id="GO:0008360">
    <property type="term" value="P:regulation of cell shape"/>
    <property type="evidence" value="ECO:0007669"/>
    <property type="project" value="UniProtKB-UniRule"/>
</dbReference>
<evidence type="ECO:0000256" key="7">
    <source>
        <dbReference type="ARBA" id="ARBA00022984"/>
    </source>
</evidence>
<dbReference type="GO" id="GO:0071555">
    <property type="term" value="P:cell wall organization"/>
    <property type="evidence" value="ECO:0007669"/>
    <property type="project" value="UniProtKB-UniRule"/>
</dbReference>
<evidence type="ECO:0000256" key="5">
    <source>
        <dbReference type="ARBA" id="ARBA00022801"/>
    </source>
</evidence>
<keyword evidence="3" id="KW-0328">Glycosyltransferase</keyword>
<evidence type="ECO:0000256" key="2">
    <source>
        <dbReference type="ARBA" id="ARBA00005992"/>
    </source>
</evidence>
<dbReference type="GO" id="GO:0018104">
    <property type="term" value="P:peptidoglycan-protein cross-linking"/>
    <property type="evidence" value="ECO:0007669"/>
    <property type="project" value="TreeGrafter"/>
</dbReference>
<dbReference type="UniPathway" id="UPA00219"/>
<keyword evidence="8 9" id="KW-0961">Cell wall biogenesis/degradation</keyword>
<sequence>MNIKAPHRVAFGRRGFLIGVFALAGCTSTRQLAPVAPSVPLSAPQPSHVPASTVPASTVPASTVPASTVPPMYYAMPHERFPIPEVDISKLDRKWWRTEVDYPTDEKVGTVIVDTPNRYLYHVRPGGRAVRYGVGVGKDGYSWAGRGRHIAYKREWPRWNPPDEMVARRPELEPISIANGGMAPGLNNPLGSRALYIHEGNKDTIYRIHGTPEFWTIGKAVSSGCIRMVNQDVIHLAGNVRDGSPLVVIADPNMKHLLT</sequence>
<evidence type="ECO:0000256" key="9">
    <source>
        <dbReference type="PROSITE-ProRule" id="PRU01373"/>
    </source>
</evidence>
<dbReference type="InterPro" id="IPR050979">
    <property type="entry name" value="LD-transpeptidase"/>
</dbReference>
<proteinExistence type="inferred from homology"/>
<keyword evidence="5" id="KW-0378">Hydrolase</keyword>
<dbReference type="GO" id="GO:0005576">
    <property type="term" value="C:extracellular region"/>
    <property type="evidence" value="ECO:0007669"/>
    <property type="project" value="TreeGrafter"/>
</dbReference>
<feature type="active site" description="Proton donor/acceptor" evidence="9">
    <location>
        <position position="209"/>
    </location>
</feature>
<protein>
    <submittedName>
        <fullName evidence="11">Lipoprotein-anchoring transpeptidase ErfK/SrfK</fullName>
    </submittedName>
</protein>
<dbReference type="PANTHER" id="PTHR30582">
    <property type="entry name" value="L,D-TRANSPEPTIDASE"/>
    <property type="match status" value="1"/>
</dbReference>
<keyword evidence="4" id="KW-0808">Transferase</keyword>
<keyword evidence="12" id="KW-1185">Reference proteome</keyword>
<dbReference type="GO" id="GO:0071972">
    <property type="term" value="F:peptidoglycan L,D-transpeptidase activity"/>
    <property type="evidence" value="ECO:0007669"/>
    <property type="project" value="TreeGrafter"/>
</dbReference>
<evidence type="ECO:0000259" key="10">
    <source>
        <dbReference type="PROSITE" id="PS52029"/>
    </source>
</evidence>
<dbReference type="InterPro" id="IPR038063">
    <property type="entry name" value="Transpep_catalytic_dom"/>
</dbReference>
<comment type="caution">
    <text evidence="11">The sequence shown here is derived from an EMBL/GenBank/DDBJ whole genome shotgun (WGS) entry which is preliminary data.</text>
</comment>
<dbReference type="Gene3D" id="2.40.440.10">
    <property type="entry name" value="L,D-transpeptidase catalytic domain-like"/>
    <property type="match status" value="1"/>
</dbReference>
<keyword evidence="11" id="KW-0449">Lipoprotein</keyword>
<accession>A0A364JUA3</accession>
<evidence type="ECO:0000313" key="11">
    <source>
        <dbReference type="EMBL" id="RAK27861.1"/>
    </source>
</evidence>
<dbReference type="CDD" id="cd16913">
    <property type="entry name" value="YkuD_like"/>
    <property type="match status" value="1"/>
</dbReference>
<organism evidence="11 12">
    <name type="scientific">Falsochrobactrum ovis</name>
    <dbReference type="NCBI Taxonomy" id="1293442"/>
    <lineage>
        <taxon>Bacteria</taxon>
        <taxon>Pseudomonadati</taxon>
        <taxon>Pseudomonadota</taxon>
        <taxon>Alphaproteobacteria</taxon>
        <taxon>Hyphomicrobiales</taxon>
        <taxon>Brucellaceae</taxon>
        <taxon>Falsochrobactrum</taxon>
    </lineage>
</organism>
<dbReference type="FunFam" id="2.40.440.10:FF:000002">
    <property type="entry name" value="L,D-transpeptidase ErfK/SrfK"/>
    <property type="match status" value="1"/>
</dbReference>
<comment type="pathway">
    <text evidence="1 9">Cell wall biogenesis; peptidoglycan biosynthesis.</text>
</comment>
<evidence type="ECO:0000313" key="12">
    <source>
        <dbReference type="Proteomes" id="UP000249453"/>
    </source>
</evidence>
<dbReference type="PROSITE" id="PS52029">
    <property type="entry name" value="LD_TPASE"/>
    <property type="match status" value="1"/>
</dbReference>
<name>A0A364JUA3_9HYPH</name>
<comment type="similarity">
    <text evidence="2">Belongs to the YkuD family.</text>
</comment>
<dbReference type="AlphaFoldDB" id="A0A364JUA3"/>
<dbReference type="EMBL" id="QLMK01000008">
    <property type="protein sequence ID" value="RAK27861.1"/>
    <property type="molecule type" value="Genomic_DNA"/>
</dbReference>
<feature type="active site" description="Nucleophile" evidence="9">
    <location>
        <position position="225"/>
    </location>
</feature>
<evidence type="ECO:0000256" key="8">
    <source>
        <dbReference type="ARBA" id="ARBA00023316"/>
    </source>
</evidence>
<dbReference type="GO" id="GO:0016757">
    <property type="term" value="F:glycosyltransferase activity"/>
    <property type="evidence" value="ECO:0007669"/>
    <property type="project" value="UniProtKB-KW"/>
</dbReference>
<dbReference type="Pfam" id="PF03734">
    <property type="entry name" value="YkuD"/>
    <property type="match status" value="1"/>
</dbReference>
<keyword evidence="6 9" id="KW-0133">Cell shape</keyword>
<evidence type="ECO:0000256" key="4">
    <source>
        <dbReference type="ARBA" id="ARBA00022679"/>
    </source>
</evidence>
<gene>
    <name evidence="11" type="ORF">C7374_10866</name>
</gene>
<dbReference type="Proteomes" id="UP000249453">
    <property type="component" value="Unassembled WGS sequence"/>
</dbReference>
<dbReference type="PROSITE" id="PS51257">
    <property type="entry name" value="PROKAR_LIPOPROTEIN"/>
    <property type="match status" value="1"/>
</dbReference>
<dbReference type="PANTHER" id="PTHR30582:SF24">
    <property type="entry name" value="L,D-TRANSPEPTIDASE ERFK_SRFK-RELATED"/>
    <property type="match status" value="1"/>
</dbReference>
<feature type="domain" description="L,D-TPase catalytic" evidence="10">
    <location>
        <begin position="109"/>
        <end position="249"/>
    </location>
</feature>